<name>A0A485M4Y5_9ZZZZ</name>
<evidence type="ECO:0000313" key="2">
    <source>
        <dbReference type="EMBL" id="VFU17155.1"/>
    </source>
</evidence>
<organism evidence="2">
    <name type="scientific">anaerobic digester metagenome</name>
    <dbReference type="NCBI Taxonomy" id="1263854"/>
    <lineage>
        <taxon>unclassified sequences</taxon>
        <taxon>metagenomes</taxon>
        <taxon>ecological metagenomes</taxon>
    </lineage>
</organism>
<gene>
    <name evidence="2" type="ORF">SCFA_620015</name>
</gene>
<dbReference type="EMBL" id="CAADRM010000128">
    <property type="protein sequence ID" value="VFU17155.1"/>
    <property type="molecule type" value="Genomic_DNA"/>
</dbReference>
<proteinExistence type="predicted"/>
<sequence length="113" mass="12628">MCRGIERPWNPTSSTMLRRRGNEVIPGKRTDSPYQLVLHTVSGEYDPAIKPRVMGTLLSGKISVQQARTSHEEQESGLSPVIFCYSLIIEYILTGSSLPAPGGWSRSRRLELQ</sequence>
<evidence type="ECO:0000256" key="1">
    <source>
        <dbReference type="SAM" id="MobiDB-lite"/>
    </source>
</evidence>
<dbReference type="AlphaFoldDB" id="A0A485M4Y5"/>
<feature type="region of interest" description="Disordered" evidence="1">
    <location>
        <begin position="1"/>
        <end position="28"/>
    </location>
</feature>
<accession>A0A485M4Y5</accession>
<reference evidence="2" key="1">
    <citation type="submission" date="2019-03" db="EMBL/GenBank/DDBJ databases">
        <authorList>
            <person name="Hao L."/>
        </authorList>
    </citation>
    <scope>NUCLEOTIDE SEQUENCE</scope>
</reference>
<protein>
    <submittedName>
        <fullName evidence="2">Uncharacterized protein</fullName>
    </submittedName>
</protein>